<name>A0A285T0T1_9RHOB</name>
<evidence type="ECO:0000256" key="1">
    <source>
        <dbReference type="SAM" id="MobiDB-lite"/>
    </source>
</evidence>
<feature type="compositionally biased region" description="Low complexity" evidence="1">
    <location>
        <begin position="136"/>
        <end position="146"/>
    </location>
</feature>
<sequence>MMQTASPITQPRKRVSLVTPGIGNGCRRQRVDMCASGFVGDLGALANQCRRARGEIPRPARGENDILGLPVLSGRNPGSSRNETLRARRHLGKGSGRDGRVITSEVGSRRRGTASHPSAIGSCPGIPIARPQRYTSASRSRAAPRPLAGPKSGPPIKTWRQRAAFALSSICPTTSVGGPIAAMSKAFQPRRRRRPPPSPVGPALKLTSGRETIFASSGKGAVAWGIALAATKCS</sequence>
<accession>A0A285T0T1</accession>
<evidence type="ECO:0000313" key="2">
    <source>
        <dbReference type="EMBL" id="SOC14768.1"/>
    </source>
</evidence>
<reference evidence="3" key="1">
    <citation type="submission" date="2017-08" db="EMBL/GenBank/DDBJ databases">
        <authorList>
            <person name="Varghese N."/>
            <person name="Submissions S."/>
        </authorList>
    </citation>
    <scope>NUCLEOTIDE SEQUENCE [LARGE SCALE GENOMIC DNA]</scope>
    <source>
        <strain evidence="3">JA276</strain>
    </source>
</reference>
<proteinExistence type="predicted"/>
<organism evidence="2 3">
    <name type="scientific">Rhodobacter maris</name>
    <dbReference type="NCBI Taxonomy" id="446682"/>
    <lineage>
        <taxon>Bacteria</taxon>
        <taxon>Pseudomonadati</taxon>
        <taxon>Pseudomonadota</taxon>
        <taxon>Alphaproteobacteria</taxon>
        <taxon>Rhodobacterales</taxon>
        <taxon>Rhodobacter group</taxon>
        <taxon>Rhodobacter</taxon>
    </lineage>
</organism>
<feature type="region of interest" description="Disordered" evidence="1">
    <location>
        <begin position="91"/>
        <end position="156"/>
    </location>
</feature>
<dbReference type="AlphaFoldDB" id="A0A285T0T1"/>
<dbReference type="Proteomes" id="UP000219111">
    <property type="component" value="Unassembled WGS sequence"/>
</dbReference>
<gene>
    <name evidence="2" type="ORF">SAMN05877831_11274</name>
</gene>
<dbReference type="EMBL" id="OBMT01000012">
    <property type="protein sequence ID" value="SOC14768.1"/>
    <property type="molecule type" value="Genomic_DNA"/>
</dbReference>
<evidence type="ECO:0000313" key="3">
    <source>
        <dbReference type="Proteomes" id="UP000219111"/>
    </source>
</evidence>
<protein>
    <submittedName>
        <fullName evidence="2">Uncharacterized protein</fullName>
    </submittedName>
</protein>
<keyword evidence="3" id="KW-1185">Reference proteome</keyword>